<dbReference type="SUPFAM" id="SSF54292">
    <property type="entry name" value="2Fe-2S ferredoxin-like"/>
    <property type="match status" value="1"/>
</dbReference>
<dbReference type="InterPro" id="IPR011037">
    <property type="entry name" value="Pyrv_Knase-like_insert_dom_sf"/>
</dbReference>
<accession>A0ABP8Q8G4</accession>
<feature type="domain" description="2Fe-2S ferredoxin-type" evidence="1">
    <location>
        <begin position="292"/>
        <end position="376"/>
    </location>
</feature>
<dbReference type="InterPro" id="IPR012675">
    <property type="entry name" value="Beta-grasp_dom_sf"/>
</dbReference>
<evidence type="ECO:0000313" key="3">
    <source>
        <dbReference type="EMBL" id="GAA4499188.1"/>
    </source>
</evidence>
<name>A0ABP8Q8G4_9GAMM</name>
<evidence type="ECO:0008006" key="5">
    <source>
        <dbReference type="Google" id="ProtNLM"/>
    </source>
</evidence>
<proteinExistence type="predicted"/>
<dbReference type="InterPro" id="IPR001041">
    <property type="entry name" value="2Fe-2S_ferredoxin-type"/>
</dbReference>
<dbReference type="PANTHER" id="PTHR14237">
    <property type="entry name" value="MOLYBDOPTERIN COFACTOR SULFURASE MOSC"/>
    <property type="match status" value="1"/>
</dbReference>
<protein>
    <recommendedName>
        <fullName evidence="5">MOSC domain-containing protein</fullName>
    </recommendedName>
</protein>
<keyword evidence="4" id="KW-1185">Reference proteome</keyword>
<evidence type="ECO:0000313" key="4">
    <source>
        <dbReference type="Proteomes" id="UP001501321"/>
    </source>
</evidence>
<dbReference type="Proteomes" id="UP001501321">
    <property type="component" value="Unassembled WGS sequence"/>
</dbReference>
<reference evidence="4" key="1">
    <citation type="journal article" date="2019" name="Int. J. Syst. Evol. Microbiol.">
        <title>The Global Catalogue of Microorganisms (GCM) 10K type strain sequencing project: providing services to taxonomists for standard genome sequencing and annotation.</title>
        <authorList>
            <consortium name="The Broad Institute Genomics Platform"/>
            <consortium name="The Broad Institute Genome Sequencing Center for Infectious Disease"/>
            <person name="Wu L."/>
            <person name="Ma J."/>
        </authorList>
    </citation>
    <scope>NUCLEOTIDE SEQUENCE [LARGE SCALE GENOMIC DNA]</scope>
    <source>
        <strain evidence="4">JCM 32226</strain>
    </source>
</reference>
<dbReference type="InterPro" id="IPR036010">
    <property type="entry name" value="2Fe-2S_ferredoxin-like_sf"/>
</dbReference>
<dbReference type="PROSITE" id="PS51085">
    <property type="entry name" value="2FE2S_FER_2"/>
    <property type="match status" value="1"/>
</dbReference>
<dbReference type="Pfam" id="PF03473">
    <property type="entry name" value="MOSC"/>
    <property type="match status" value="1"/>
</dbReference>
<dbReference type="PROSITE" id="PS51340">
    <property type="entry name" value="MOSC"/>
    <property type="match status" value="1"/>
</dbReference>
<feature type="domain" description="MOSC" evidence="2">
    <location>
        <begin position="119"/>
        <end position="266"/>
    </location>
</feature>
<dbReference type="InterPro" id="IPR005303">
    <property type="entry name" value="MOCOS_middle"/>
</dbReference>
<dbReference type="EMBL" id="BAABFC010000012">
    <property type="protein sequence ID" value="GAA4499188.1"/>
    <property type="molecule type" value="Genomic_DNA"/>
</dbReference>
<dbReference type="Pfam" id="PF03476">
    <property type="entry name" value="MOSC_N"/>
    <property type="match status" value="1"/>
</dbReference>
<evidence type="ECO:0000259" key="1">
    <source>
        <dbReference type="PROSITE" id="PS51085"/>
    </source>
</evidence>
<comment type="caution">
    <text evidence="3">The sequence shown here is derived from an EMBL/GenBank/DDBJ whole genome shotgun (WGS) entry which is preliminary data.</text>
</comment>
<dbReference type="InterPro" id="IPR005302">
    <property type="entry name" value="MoCF_Sase_C"/>
</dbReference>
<evidence type="ECO:0000259" key="2">
    <source>
        <dbReference type="PROSITE" id="PS51340"/>
    </source>
</evidence>
<dbReference type="Pfam" id="PF00111">
    <property type="entry name" value="Fer2"/>
    <property type="match status" value="1"/>
</dbReference>
<sequence length="376" mass="41491">MTSTHAVVSGLTLYPIKSCLAVAQPRVWVGEEGLQGDRRFMVVKPDGSFVTARTHPQLQTVSVELLPVGLRLQAPGLPAIGILSERFVGQAFQTQVWQDSFVAWTTHPDYDDWFSRLLGEPVHLLWVGQRSERYRAKLGQRVSFADGYPLLLIGEAALSDLNGRMAEPQRMSQFRPNLVFRGGAPFAEDGWRRIRVGEVEFLVAKPCSRCVMTTLDAQRGEYHPLKEPLATLATYRMGADGEIYFGQNLQPLNEGWIQLGDAVEVLETQAAPVYAPKPRLVVADAPPASGRHRVTVGETQLTVRGDATLLDQLEDAGLDWPYSCRSGFCGRCRRPLLSGSVTHQPATELAKHLESKGEVLPCCAYATGDLALAERR</sequence>
<dbReference type="PANTHER" id="PTHR14237:SF19">
    <property type="entry name" value="MITOCHONDRIAL AMIDOXIME REDUCING COMPONENT 1"/>
    <property type="match status" value="1"/>
</dbReference>
<dbReference type="RefSeq" id="WP_345012392.1">
    <property type="nucleotide sequence ID" value="NZ_BAABFC010000012.1"/>
</dbReference>
<dbReference type="SUPFAM" id="SSF141673">
    <property type="entry name" value="MOSC N-terminal domain-like"/>
    <property type="match status" value="1"/>
</dbReference>
<gene>
    <name evidence="3" type="ORF">GCM10023095_18920</name>
</gene>
<dbReference type="CDD" id="cd00207">
    <property type="entry name" value="fer2"/>
    <property type="match status" value="1"/>
</dbReference>
<dbReference type="Gene3D" id="3.10.20.30">
    <property type="match status" value="1"/>
</dbReference>
<organism evidence="3 4">
    <name type="scientific">Pseudaeromonas paramecii</name>
    <dbReference type="NCBI Taxonomy" id="2138166"/>
    <lineage>
        <taxon>Bacteria</taxon>
        <taxon>Pseudomonadati</taxon>
        <taxon>Pseudomonadota</taxon>
        <taxon>Gammaproteobacteria</taxon>
        <taxon>Aeromonadales</taxon>
        <taxon>Aeromonadaceae</taxon>
        <taxon>Pseudaeromonas</taxon>
    </lineage>
</organism>
<dbReference type="SUPFAM" id="SSF50800">
    <property type="entry name" value="PK beta-barrel domain-like"/>
    <property type="match status" value="1"/>
</dbReference>